<dbReference type="EMBL" id="KI913955">
    <property type="protein sequence ID" value="ETW06367.1"/>
    <property type="molecule type" value="Genomic_DNA"/>
</dbReference>
<dbReference type="AlphaFoldDB" id="A0A024UKJ3"/>
<dbReference type="PANTHER" id="PTHR47169">
    <property type="entry name" value="OS01G0541250 PROTEIN"/>
    <property type="match status" value="1"/>
</dbReference>
<reference evidence="1" key="1">
    <citation type="submission" date="2013-12" db="EMBL/GenBank/DDBJ databases">
        <title>The Genome Sequence of Aphanomyces invadans NJM9701.</title>
        <authorList>
            <consortium name="The Broad Institute Genomics Platform"/>
            <person name="Russ C."/>
            <person name="Tyler B."/>
            <person name="van West P."/>
            <person name="Dieguez-Uribeondo J."/>
            <person name="Young S.K."/>
            <person name="Zeng Q."/>
            <person name="Gargeya S."/>
            <person name="Fitzgerald M."/>
            <person name="Abouelleil A."/>
            <person name="Alvarado L."/>
            <person name="Chapman S.B."/>
            <person name="Gainer-Dewar J."/>
            <person name="Goldberg J."/>
            <person name="Griggs A."/>
            <person name="Gujja S."/>
            <person name="Hansen M."/>
            <person name="Howarth C."/>
            <person name="Imamovic A."/>
            <person name="Ireland A."/>
            <person name="Larimer J."/>
            <person name="McCowan C."/>
            <person name="Murphy C."/>
            <person name="Pearson M."/>
            <person name="Poon T.W."/>
            <person name="Priest M."/>
            <person name="Roberts A."/>
            <person name="Saif S."/>
            <person name="Shea T."/>
            <person name="Sykes S."/>
            <person name="Wortman J."/>
            <person name="Nusbaum C."/>
            <person name="Birren B."/>
        </authorList>
    </citation>
    <scope>NUCLEOTIDE SEQUENCE [LARGE SCALE GENOMIC DNA]</scope>
    <source>
        <strain evidence="1">NJM9701</strain>
    </source>
</reference>
<organism evidence="1">
    <name type="scientific">Aphanomyces invadans</name>
    <dbReference type="NCBI Taxonomy" id="157072"/>
    <lineage>
        <taxon>Eukaryota</taxon>
        <taxon>Sar</taxon>
        <taxon>Stramenopiles</taxon>
        <taxon>Oomycota</taxon>
        <taxon>Saprolegniomycetes</taxon>
        <taxon>Saprolegniales</taxon>
        <taxon>Verrucalvaceae</taxon>
        <taxon>Aphanomyces</taxon>
    </lineage>
</organism>
<accession>A0A024UKJ3</accession>
<dbReference type="Gene3D" id="3.30.420.10">
    <property type="entry name" value="Ribonuclease H-like superfamily/Ribonuclease H"/>
    <property type="match status" value="1"/>
</dbReference>
<dbReference type="PANTHER" id="PTHR47169:SF4">
    <property type="entry name" value="TRANSPOSASE TC1-LIKE DOMAIN-CONTAINING PROTEIN"/>
    <property type="match status" value="1"/>
</dbReference>
<proteinExistence type="predicted"/>
<dbReference type="RefSeq" id="XP_008864442.1">
    <property type="nucleotide sequence ID" value="XM_008866220.1"/>
</dbReference>
<dbReference type="GeneID" id="20079695"/>
<dbReference type="VEuPathDB" id="FungiDB:H310_02645"/>
<sequence>MLRLWSRRLSSICRVKVAWKLRTKRKRTAEEIEAAIRQVPHDRRQTLHSLAHACQIPKTTILNHIKDRSSYVKPFLTLANQGARLKFALNFVRPSSNGRQVFASMYEYVHADEKWFCLTKVKREFYVYEDEEVAKRAIKSKSHVTKVMLLAAIARPRFDHHAKKTFDGQGWYLAVS</sequence>
<protein>
    <submittedName>
        <fullName evidence="1">Uncharacterized protein</fullName>
    </submittedName>
</protein>
<dbReference type="OrthoDB" id="78394at2759"/>
<dbReference type="InterPro" id="IPR036397">
    <property type="entry name" value="RNaseH_sf"/>
</dbReference>
<dbReference type="GO" id="GO:0003676">
    <property type="term" value="F:nucleic acid binding"/>
    <property type="evidence" value="ECO:0007669"/>
    <property type="project" value="InterPro"/>
</dbReference>
<evidence type="ECO:0000313" key="1">
    <source>
        <dbReference type="EMBL" id="ETW06367.1"/>
    </source>
</evidence>
<name>A0A024UKJ3_9STRA</name>
<gene>
    <name evidence="1" type="ORF">H310_02645</name>
</gene>